<organism evidence="3 4">
    <name type="scientific">Haloechinothrix alba</name>
    <dbReference type="NCBI Taxonomy" id="664784"/>
    <lineage>
        <taxon>Bacteria</taxon>
        <taxon>Bacillati</taxon>
        <taxon>Actinomycetota</taxon>
        <taxon>Actinomycetes</taxon>
        <taxon>Pseudonocardiales</taxon>
        <taxon>Pseudonocardiaceae</taxon>
        <taxon>Haloechinothrix</taxon>
    </lineage>
</organism>
<feature type="compositionally biased region" description="Basic and acidic residues" evidence="1">
    <location>
        <begin position="1"/>
        <end position="11"/>
    </location>
</feature>
<dbReference type="AlphaFoldDB" id="A0A238Z1E6"/>
<gene>
    <name evidence="3" type="ORF">SAMN06265360_11839</name>
</gene>
<evidence type="ECO:0000259" key="2">
    <source>
        <dbReference type="Pfam" id="PF04149"/>
    </source>
</evidence>
<reference evidence="3 4" key="1">
    <citation type="submission" date="2017-06" db="EMBL/GenBank/DDBJ databases">
        <authorList>
            <person name="Kim H.J."/>
            <person name="Triplett B.A."/>
        </authorList>
    </citation>
    <scope>NUCLEOTIDE SEQUENCE [LARGE SCALE GENOMIC DNA]</scope>
    <source>
        <strain evidence="3 4">DSM 45207</strain>
    </source>
</reference>
<dbReference type="RefSeq" id="WP_089302627.1">
    <property type="nucleotide sequence ID" value="NZ_FZNW01000018.1"/>
</dbReference>
<accession>A0A238Z1E6</accession>
<keyword evidence="4" id="KW-1185">Reference proteome</keyword>
<feature type="domain" description="DUF397" evidence="2">
    <location>
        <begin position="9"/>
        <end position="60"/>
    </location>
</feature>
<dbReference type="Proteomes" id="UP000198348">
    <property type="component" value="Unassembled WGS sequence"/>
</dbReference>
<dbReference type="InterPro" id="IPR007278">
    <property type="entry name" value="DUF397"/>
</dbReference>
<dbReference type="Pfam" id="PF04149">
    <property type="entry name" value="DUF397"/>
    <property type="match status" value="1"/>
</dbReference>
<proteinExistence type="predicted"/>
<evidence type="ECO:0000313" key="4">
    <source>
        <dbReference type="Proteomes" id="UP000198348"/>
    </source>
</evidence>
<name>A0A238Z1E6_9PSEU</name>
<evidence type="ECO:0000313" key="3">
    <source>
        <dbReference type="EMBL" id="SNR76689.1"/>
    </source>
</evidence>
<protein>
    <recommendedName>
        <fullName evidence="2">DUF397 domain-containing protein</fullName>
    </recommendedName>
</protein>
<dbReference type="OrthoDB" id="3698249at2"/>
<sequence length="62" mass="7061">MTIPHRTDTWRKSSRSGSQTNCVELALDPARARVRDTKDRDGGALEVPFTAWQAFTTQLREQ</sequence>
<dbReference type="EMBL" id="FZNW01000018">
    <property type="protein sequence ID" value="SNR76689.1"/>
    <property type="molecule type" value="Genomic_DNA"/>
</dbReference>
<feature type="region of interest" description="Disordered" evidence="1">
    <location>
        <begin position="1"/>
        <end position="21"/>
    </location>
</feature>
<evidence type="ECO:0000256" key="1">
    <source>
        <dbReference type="SAM" id="MobiDB-lite"/>
    </source>
</evidence>